<dbReference type="InterPro" id="IPR029057">
    <property type="entry name" value="PRTase-like"/>
</dbReference>
<dbReference type="EMBL" id="MWWV01000006">
    <property type="protein sequence ID" value="OZG57992.1"/>
    <property type="molecule type" value="Genomic_DNA"/>
</dbReference>
<comment type="similarity">
    <text evidence="1">Belongs to the ComF/GntX family.</text>
</comment>
<keyword evidence="3" id="KW-1185">Reference proteome</keyword>
<organism evidence="2 3">
    <name type="scientific">Bifidobacterium tissieri</name>
    <dbReference type="NCBI Taxonomy" id="1630162"/>
    <lineage>
        <taxon>Bacteria</taxon>
        <taxon>Bacillati</taxon>
        <taxon>Actinomycetota</taxon>
        <taxon>Actinomycetes</taxon>
        <taxon>Bifidobacteriales</taxon>
        <taxon>Bifidobacteriaceae</taxon>
        <taxon>Bifidobacterium</taxon>
    </lineage>
</organism>
<keyword evidence="2" id="KW-0808">Transferase</keyword>
<dbReference type="InterPro" id="IPR000836">
    <property type="entry name" value="PRTase_dom"/>
</dbReference>
<name>A0A261FFS3_9BIFI</name>
<dbReference type="Gene3D" id="3.40.50.2020">
    <property type="match status" value="1"/>
</dbReference>
<dbReference type="Proteomes" id="UP000216444">
    <property type="component" value="Unassembled WGS sequence"/>
</dbReference>
<gene>
    <name evidence="2" type="ORF">BTIS_1233</name>
</gene>
<comment type="caution">
    <text evidence="2">The sequence shown here is derived from an EMBL/GenBank/DDBJ whole genome shotgun (WGS) entry which is preliminary data.</text>
</comment>
<reference evidence="2 3" key="1">
    <citation type="journal article" date="2017" name="BMC Genomics">
        <title>Comparative genomic and phylogenomic analyses of the Bifidobacteriaceae family.</title>
        <authorList>
            <person name="Lugli G.A."/>
            <person name="Milani C."/>
            <person name="Turroni F."/>
            <person name="Duranti S."/>
            <person name="Mancabelli L."/>
            <person name="Mangifesta M."/>
            <person name="Ferrario C."/>
            <person name="Modesto M."/>
            <person name="Mattarelli P."/>
            <person name="Jiri K."/>
            <person name="van Sinderen D."/>
            <person name="Ventura M."/>
        </authorList>
    </citation>
    <scope>NUCLEOTIDE SEQUENCE [LARGE SCALE GENOMIC DNA]</scope>
    <source>
        <strain evidence="2 3">DSM 100201</strain>
    </source>
</reference>
<dbReference type="RefSeq" id="WP_094663682.1">
    <property type="nucleotide sequence ID" value="NZ_MWWV01000006.1"/>
</dbReference>
<dbReference type="AlphaFoldDB" id="A0A261FFS3"/>
<evidence type="ECO:0000256" key="1">
    <source>
        <dbReference type="ARBA" id="ARBA00008007"/>
    </source>
</evidence>
<evidence type="ECO:0000313" key="2">
    <source>
        <dbReference type="EMBL" id="OZG57992.1"/>
    </source>
</evidence>
<sequence length="250" mass="27341">MSTHPSRVDQTGLRQAWRGMAGLGREMRDLLLPRGCAGCDRPDTVLCESCVDLFDHDVIRSMPTAVMASGRVHACGIYRGAVRRAVLMWKDHDDQELDGEFAVMIARCLLRSNEFDGFQNQRNMIAVVPAPSARSSMRRRGRFHTVLLAQAVADGLRLRGVPARCVPALSITGTTAKSVQSSKAGERANRLRNRLHVNRDLLQDCSAAVLVDDIITTGSTVRQCAKALNSADIHVHTGFMLAAVPAPSER</sequence>
<dbReference type="PANTHER" id="PTHR47505">
    <property type="entry name" value="DNA UTILIZATION PROTEIN YHGH"/>
    <property type="match status" value="1"/>
</dbReference>
<dbReference type="PANTHER" id="PTHR47505:SF1">
    <property type="entry name" value="DNA UTILIZATION PROTEIN YHGH"/>
    <property type="match status" value="1"/>
</dbReference>
<protein>
    <submittedName>
        <fullName evidence="2">Phosphoribosyl transferase</fullName>
    </submittedName>
</protein>
<dbReference type="InterPro" id="IPR051910">
    <property type="entry name" value="ComF/GntX_DNA_util-trans"/>
</dbReference>
<dbReference type="GO" id="GO:0016740">
    <property type="term" value="F:transferase activity"/>
    <property type="evidence" value="ECO:0007669"/>
    <property type="project" value="UniProtKB-KW"/>
</dbReference>
<dbReference type="CDD" id="cd06223">
    <property type="entry name" value="PRTases_typeI"/>
    <property type="match status" value="1"/>
</dbReference>
<proteinExistence type="inferred from homology"/>
<evidence type="ECO:0000313" key="3">
    <source>
        <dbReference type="Proteomes" id="UP000216444"/>
    </source>
</evidence>
<accession>A0A261FFS3</accession>
<dbReference type="SUPFAM" id="SSF53271">
    <property type="entry name" value="PRTase-like"/>
    <property type="match status" value="1"/>
</dbReference>